<dbReference type="PROSITE" id="PS51120">
    <property type="entry name" value="LDLRB"/>
    <property type="match status" value="1"/>
</dbReference>
<dbReference type="SUPFAM" id="SSF63829">
    <property type="entry name" value="Calcium-dependent phosphotriesterase"/>
    <property type="match status" value="1"/>
</dbReference>
<dbReference type="SUPFAM" id="SSF51735">
    <property type="entry name" value="NAD(P)-binding Rossmann-fold domains"/>
    <property type="match status" value="1"/>
</dbReference>
<feature type="region of interest" description="Disordered" evidence="2">
    <location>
        <begin position="280"/>
        <end position="300"/>
    </location>
</feature>
<evidence type="ECO:0000259" key="4">
    <source>
        <dbReference type="Pfam" id="PF02737"/>
    </source>
</evidence>
<dbReference type="SMART" id="SM00135">
    <property type="entry name" value="LY"/>
    <property type="match status" value="5"/>
</dbReference>
<evidence type="ECO:0000256" key="2">
    <source>
        <dbReference type="SAM" id="MobiDB-lite"/>
    </source>
</evidence>
<dbReference type="InterPro" id="IPR011042">
    <property type="entry name" value="6-blade_b-propeller_TolB-like"/>
</dbReference>
<dbReference type="PANTHER" id="PTHR48075">
    <property type="entry name" value="3-HYDROXYACYL-COA DEHYDROGENASE FAMILY PROTEIN"/>
    <property type="match status" value="1"/>
</dbReference>
<keyword evidence="1" id="KW-0560">Oxidoreductase</keyword>
<dbReference type="Gene3D" id="1.10.1040.10">
    <property type="entry name" value="N-(1-d-carboxylethyl)-l-norvaline Dehydrogenase, domain 2"/>
    <property type="match status" value="1"/>
</dbReference>
<dbReference type="InterPro" id="IPR008927">
    <property type="entry name" value="6-PGluconate_DH-like_C_sf"/>
</dbReference>
<sequence length="612" mass="67464">MAPTLSSIKDRTVAVLGGGVLGRRIACTWAAGGWNVMIRDPSSEQRNAALHYIENNVSSYASSMGTKPGKAQAIEDLAEAVKDAWTVIEAVPEKLSLKIDTFAELEKLAPKDAILVSNSSSYKSSEMLEKVGKDTRRRILNTHYMMPPDNRIVELMTDGETDEDIFPFYVERLKEVGLHPIVAQKESTGFVFNRVWASIKRECLMILGEGVSTPEQLDAVWMEMFGGKAGPCAMMDSVGLDTVEFIEEHYVKERGLPTENTVDFLKKNYISQGKLGAKSGKGGLYPPGHTTKTTGEDKSHHENLHAPTLYMLDIGLNTLPDPIHSGRVVVGAPDGREIRTLVSGQILPDGLDISLMSGRIYWTNMGIPTANDGMVQSCKLDGSDVKTIIPAGAVHTPKQLIVDQENEKLYFCDREGLRVMRCNLDGSQHETIVKTGDWKNEKDAADQLNWCVGISVNKKEGKFYWTQKGLSKGGKGRIFRANIKMPQGEDEATRTDIEIVLSGLPEPIDLEVDEDTQTLFWTDRGDPPMGNSLNSLKLSTSKGLKAGEENPKYDILARQLHEAIGLKLDQVNKHIYLTDLGGAVYRCGMDGKDKKKVYDEECTFSGIGLAHI</sequence>
<dbReference type="InterPro" id="IPR036291">
    <property type="entry name" value="NAD(P)-bd_dom_sf"/>
</dbReference>
<evidence type="ECO:0000313" key="6">
    <source>
        <dbReference type="Proteomes" id="UP000469558"/>
    </source>
</evidence>
<feature type="domain" description="3-hydroxyacyl-CoA dehydrogenase NAD binding" evidence="4">
    <location>
        <begin position="12"/>
        <end position="185"/>
    </location>
</feature>
<dbReference type="PANTHER" id="PTHR48075:SF3">
    <property type="entry name" value="3-HYDROXYACYL-COA DEHYDROGENASE"/>
    <property type="match status" value="1"/>
</dbReference>
<evidence type="ECO:0000313" key="5">
    <source>
        <dbReference type="EMBL" id="TVY82116.1"/>
    </source>
</evidence>
<dbReference type="Proteomes" id="UP000469558">
    <property type="component" value="Unassembled WGS sequence"/>
</dbReference>
<dbReference type="GO" id="GO:0006631">
    <property type="term" value="P:fatty acid metabolic process"/>
    <property type="evidence" value="ECO:0007669"/>
    <property type="project" value="InterPro"/>
</dbReference>
<proteinExistence type="predicted"/>
<gene>
    <name evidence="5" type="primary">LAM1</name>
    <name evidence="5" type="ORF">LSUE1_G003064</name>
</gene>
<dbReference type="InterPro" id="IPR006176">
    <property type="entry name" value="3-OHacyl-CoA_DH_NAD-bd"/>
</dbReference>
<dbReference type="InterPro" id="IPR000033">
    <property type="entry name" value="LDLR_classB_rpt"/>
</dbReference>
<evidence type="ECO:0000259" key="3">
    <source>
        <dbReference type="Pfam" id="PF00725"/>
    </source>
</evidence>
<keyword evidence="6" id="KW-1185">Reference proteome</keyword>
<reference evidence="5 6" key="1">
    <citation type="submission" date="2018-05" db="EMBL/GenBank/DDBJ databases">
        <title>Genome sequencing and assembly of the regulated plant pathogen Lachnellula willkommii and related sister species for the development of diagnostic species identification markers.</title>
        <authorList>
            <person name="Giroux E."/>
            <person name="Bilodeau G."/>
        </authorList>
    </citation>
    <scope>NUCLEOTIDE SEQUENCE [LARGE SCALE GENOMIC DNA]</scope>
    <source>
        <strain evidence="5 6">CBS 268.59</strain>
    </source>
</reference>
<evidence type="ECO:0000256" key="1">
    <source>
        <dbReference type="ARBA" id="ARBA00023002"/>
    </source>
</evidence>
<organism evidence="5 6">
    <name type="scientific">Lachnellula suecica</name>
    <dbReference type="NCBI Taxonomy" id="602035"/>
    <lineage>
        <taxon>Eukaryota</taxon>
        <taxon>Fungi</taxon>
        <taxon>Dikarya</taxon>
        <taxon>Ascomycota</taxon>
        <taxon>Pezizomycotina</taxon>
        <taxon>Leotiomycetes</taxon>
        <taxon>Helotiales</taxon>
        <taxon>Lachnaceae</taxon>
        <taxon>Lachnellula</taxon>
    </lineage>
</organism>
<name>A0A8T9C9V9_9HELO</name>
<dbReference type="Pfam" id="PF00725">
    <property type="entry name" value="3HCDH"/>
    <property type="match status" value="1"/>
</dbReference>
<accession>A0A8T9C9V9</accession>
<dbReference type="GO" id="GO:0016616">
    <property type="term" value="F:oxidoreductase activity, acting on the CH-OH group of donors, NAD or NADP as acceptor"/>
    <property type="evidence" value="ECO:0007669"/>
    <property type="project" value="InterPro"/>
</dbReference>
<dbReference type="InterPro" id="IPR006108">
    <property type="entry name" value="3HC_DH_C"/>
</dbReference>
<dbReference type="InterPro" id="IPR013328">
    <property type="entry name" value="6PGD_dom2"/>
</dbReference>
<dbReference type="EMBL" id="QGMK01000368">
    <property type="protein sequence ID" value="TVY82116.1"/>
    <property type="molecule type" value="Genomic_DNA"/>
</dbReference>
<dbReference type="Gene3D" id="3.40.50.720">
    <property type="entry name" value="NAD(P)-binding Rossmann-like Domain"/>
    <property type="match status" value="1"/>
</dbReference>
<dbReference type="SUPFAM" id="SSF48179">
    <property type="entry name" value="6-phosphogluconate dehydrogenase C-terminal domain-like"/>
    <property type="match status" value="1"/>
</dbReference>
<dbReference type="GO" id="GO:0070403">
    <property type="term" value="F:NAD+ binding"/>
    <property type="evidence" value="ECO:0007669"/>
    <property type="project" value="InterPro"/>
</dbReference>
<feature type="domain" description="3-hydroxyacyl-CoA dehydrogenase C-terminal" evidence="3">
    <location>
        <begin position="189"/>
        <end position="283"/>
    </location>
</feature>
<dbReference type="Pfam" id="PF02737">
    <property type="entry name" value="3HCDH_N"/>
    <property type="match status" value="1"/>
</dbReference>
<comment type="caution">
    <text evidence="5">The sequence shown here is derived from an EMBL/GenBank/DDBJ whole genome shotgun (WGS) entry which is preliminary data.</text>
</comment>
<dbReference type="AlphaFoldDB" id="A0A8T9C9V9"/>
<protein>
    <submittedName>
        <fullName evidence="5">3-hydroxyacyl-CoA dehydrogenase-like protein</fullName>
    </submittedName>
</protein>
<dbReference type="Gene3D" id="2.120.10.30">
    <property type="entry name" value="TolB, C-terminal domain"/>
    <property type="match status" value="2"/>
</dbReference>
<dbReference type="OrthoDB" id="5958943at2759"/>